<evidence type="ECO:0000313" key="8">
    <source>
        <dbReference type="Proteomes" id="UP000823913"/>
    </source>
</evidence>
<protein>
    <recommendedName>
        <fullName evidence="6">Probable membrane transporter protein</fullName>
    </recommendedName>
</protein>
<feature type="transmembrane region" description="Helical" evidence="6">
    <location>
        <begin position="51"/>
        <end position="72"/>
    </location>
</feature>
<dbReference type="Pfam" id="PF01925">
    <property type="entry name" value="TauE"/>
    <property type="match status" value="1"/>
</dbReference>
<dbReference type="EMBL" id="DVHK01000116">
    <property type="protein sequence ID" value="HIR67539.1"/>
    <property type="molecule type" value="Genomic_DNA"/>
</dbReference>
<feature type="transmembrane region" description="Helical" evidence="6">
    <location>
        <begin position="12"/>
        <end position="39"/>
    </location>
</feature>
<name>A0A9D1E7K2_9FIRM</name>
<sequence length="123" mass="12183">MNVNTGKHSARRCITGGALVGIINGLFGGGGGMIAVPVLSGLLGYPQKQAHATAIAVIAPLCAVSAVAYIIGGYAHLNVIIPAAVGNIAGGVIGAKLLGKLPPIAVQICFIAVMLAAGIRMMI</sequence>
<dbReference type="Proteomes" id="UP000823913">
    <property type="component" value="Unassembled WGS sequence"/>
</dbReference>
<evidence type="ECO:0000256" key="3">
    <source>
        <dbReference type="ARBA" id="ARBA00022692"/>
    </source>
</evidence>
<evidence type="ECO:0000256" key="4">
    <source>
        <dbReference type="ARBA" id="ARBA00022989"/>
    </source>
</evidence>
<reference evidence="7" key="1">
    <citation type="submission" date="2020-10" db="EMBL/GenBank/DDBJ databases">
        <authorList>
            <person name="Gilroy R."/>
        </authorList>
    </citation>
    <scope>NUCLEOTIDE SEQUENCE</scope>
    <source>
        <strain evidence="7">ChiW16-3235</strain>
    </source>
</reference>
<evidence type="ECO:0000256" key="6">
    <source>
        <dbReference type="RuleBase" id="RU363041"/>
    </source>
</evidence>
<evidence type="ECO:0000256" key="5">
    <source>
        <dbReference type="ARBA" id="ARBA00023136"/>
    </source>
</evidence>
<dbReference type="AlphaFoldDB" id="A0A9D1E7K2"/>
<reference evidence="7" key="2">
    <citation type="journal article" date="2021" name="PeerJ">
        <title>Extensive microbial diversity within the chicken gut microbiome revealed by metagenomics and culture.</title>
        <authorList>
            <person name="Gilroy R."/>
            <person name="Ravi A."/>
            <person name="Getino M."/>
            <person name="Pursley I."/>
            <person name="Horton D.L."/>
            <person name="Alikhan N.F."/>
            <person name="Baker D."/>
            <person name="Gharbi K."/>
            <person name="Hall N."/>
            <person name="Watson M."/>
            <person name="Adriaenssens E.M."/>
            <person name="Foster-Nyarko E."/>
            <person name="Jarju S."/>
            <person name="Secka A."/>
            <person name="Antonio M."/>
            <person name="Oren A."/>
            <person name="Chaudhuri R.R."/>
            <person name="La Ragione R."/>
            <person name="Hildebrand F."/>
            <person name="Pallen M.J."/>
        </authorList>
    </citation>
    <scope>NUCLEOTIDE SEQUENCE</scope>
    <source>
        <strain evidence="7">ChiW16-3235</strain>
    </source>
</reference>
<comment type="subcellular location">
    <subcellularLocation>
        <location evidence="6">Cell membrane</location>
        <topology evidence="6">Multi-pass membrane protein</topology>
    </subcellularLocation>
    <subcellularLocation>
        <location evidence="1">Membrane</location>
        <topology evidence="1">Multi-pass membrane protein</topology>
    </subcellularLocation>
</comment>
<keyword evidence="3 6" id="KW-0812">Transmembrane</keyword>
<dbReference type="InterPro" id="IPR051598">
    <property type="entry name" value="TSUP/Inactive_protease-like"/>
</dbReference>
<keyword evidence="5 6" id="KW-0472">Membrane</keyword>
<comment type="caution">
    <text evidence="7">The sequence shown here is derived from an EMBL/GenBank/DDBJ whole genome shotgun (WGS) entry which is preliminary data.</text>
</comment>
<dbReference type="GO" id="GO:0005886">
    <property type="term" value="C:plasma membrane"/>
    <property type="evidence" value="ECO:0007669"/>
    <property type="project" value="UniProtKB-SubCell"/>
</dbReference>
<keyword evidence="4 6" id="KW-1133">Transmembrane helix</keyword>
<evidence type="ECO:0000256" key="1">
    <source>
        <dbReference type="ARBA" id="ARBA00004141"/>
    </source>
</evidence>
<gene>
    <name evidence="7" type="ORF">IAB94_05790</name>
</gene>
<comment type="similarity">
    <text evidence="2 6">Belongs to the 4-toluene sulfonate uptake permease (TSUP) (TC 2.A.102) family.</text>
</comment>
<organism evidence="7 8">
    <name type="scientific">Candidatus Coproplasma avicola</name>
    <dbReference type="NCBI Taxonomy" id="2840744"/>
    <lineage>
        <taxon>Bacteria</taxon>
        <taxon>Bacillati</taxon>
        <taxon>Bacillota</taxon>
        <taxon>Clostridia</taxon>
        <taxon>Eubacteriales</taxon>
        <taxon>Candidatus Coproplasma</taxon>
    </lineage>
</organism>
<evidence type="ECO:0000256" key="2">
    <source>
        <dbReference type="ARBA" id="ARBA00009142"/>
    </source>
</evidence>
<dbReference type="PANTHER" id="PTHR43701:SF2">
    <property type="entry name" value="MEMBRANE TRANSPORTER PROTEIN YJNA-RELATED"/>
    <property type="match status" value="1"/>
</dbReference>
<dbReference type="PANTHER" id="PTHR43701">
    <property type="entry name" value="MEMBRANE TRANSPORTER PROTEIN MJ0441-RELATED"/>
    <property type="match status" value="1"/>
</dbReference>
<evidence type="ECO:0000313" key="7">
    <source>
        <dbReference type="EMBL" id="HIR67539.1"/>
    </source>
</evidence>
<feature type="transmembrane region" description="Helical" evidence="6">
    <location>
        <begin position="79"/>
        <end position="98"/>
    </location>
</feature>
<feature type="transmembrane region" description="Helical" evidence="6">
    <location>
        <begin position="104"/>
        <end position="122"/>
    </location>
</feature>
<accession>A0A9D1E7K2</accession>
<proteinExistence type="inferred from homology"/>
<keyword evidence="6" id="KW-1003">Cell membrane</keyword>
<dbReference type="InterPro" id="IPR002781">
    <property type="entry name" value="TM_pro_TauE-like"/>
</dbReference>